<sequence>MQSNFQNLVNAAQNQSQPQRLLFLLAKAERSNNPKKSTAKGEITPVMCVDKLPEELNSFADFVAEADGIDRSWNMILIAGLNGEDGQAPTTEEAEPLLNKMANDLMQGQDLSRYLILDREENQIEMMPR</sequence>
<evidence type="ECO:0000313" key="2">
    <source>
        <dbReference type="Proteomes" id="UP000199305"/>
    </source>
</evidence>
<proteinExistence type="predicted"/>
<dbReference type="AlphaFoldDB" id="A0A1G8UFK6"/>
<protein>
    <submittedName>
        <fullName evidence="1">Uncharacterized protein</fullName>
    </submittedName>
</protein>
<gene>
    <name evidence="1" type="ORF">SAMN05216212_0078</name>
</gene>
<dbReference type="RefSeq" id="WP_091506262.1">
    <property type="nucleotide sequence ID" value="NZ_FNFH01000001.1"/>
</dbReference>
<dbReference type="Proteomes" id="UP000199305">
    <property type="component" value="Unassembled WGS sequence"/>
</dbReference>
<organism evidence="1 2">
    <name type="scientific">Microbulbifer yueqingensis</name>
    <dbReference type="NCBI Taxonomy" id="658219"/>
    <lineage>
        <taxon>Bacteria</taxon>
        <taxon>Pseudomonadati</taxon>
        <taxon>Pseudomonadota</taxon>
        <taxon>Gammaproteobacteria</taxon>
        <taxon>Cellvibrionales</taxon>
        <taxon>Microbulbiferaceae</taxon>
        <taxon>Microbulbifer</taxon>
    </lineage>
</organism>
<dbReference type="STRING" id="658219.SAMN05216212_0078"/>
<keyword evidence="2" id="KW-1185">Reference proteome</keyword>
<name>A0A1G8UFK6_9GAMM</name>
<dbReference type="OrthoDB" id="6182044at2"/>
<dbReference type="EMBL" id="FNFH01000001">
    <property type="protein sequence ID" value="SDJ51760.1"/>
    <property type="molecule type" value="Genomic_DNA"/>
</dbReference>
<evidence type="ECO:0000313" key="1">
    <source>
        <dbReference type="EMBL" id="SDJ51760.1"/>
    </source>
</evidence>
<accession>A0A1G8UFK6</accession>
<reference evidence="2" key="1">
    <citation type="submission" date="2016-10" db="EMBL/GenBank/DDBJ databases">
        <authorList>
            <person name="Varghese N."/>
            <person name="Submissions S."/>
        </authorList>
    </citation>
    <scope>NUCLEOTIDE SEQUENCE [LARGE SCALE GENOMIC DNA]</scope>
    <source>
        <strain evidence="2">CGMCC 1.10658</strain>
    </source>
</reference>